<feature type="compositionally biased region" description="Low complexity" evidence="4">
    <location>
        <begin position="93"/>
        <end position="105"/>
    </location>
</feature>
<evidence type="ECO:0000313" key="6">
    <source>
        <dbReference type="Proteomes" id="UP001174997"/>
    </source>
</evidence>
<evidence type="ECO:0000256" key="2">
    <source>
        <dbReference type="ARBA" id="ARBA00010849"/>
    </source>
</evidence>
<proteinExistence type="inferred from homology"/>
<dbReference type="EMBL" id="JAULSY010000161">
    <property type="protein sequence ID" value="KAK0660811.1"/>
    <property type="molecule type" value="Genomic_DNA"/>
</dbReference>
<evidence type="ECO:0008006" key="7">
    <source>
        <dbReference type="Google" id="ProtNLM"/>
    </source>
</evidence>
<dbReference type="Proteomes" id="UP001174997">
    <property type="component" value="Unassembled WGS sequence"/>
</dbReference>
<feature type="compositionally biased region" description="Low complexity" evidence="4">
    <location>
        <begin position="45"/>
        <end position="82"/>
    </location>
</feature>
<dbReference type="AlphaFoldDB" id="A0AA39YYA8"/>
<evidence type="ECO:0000256" key="4">
    <source>
        <dbReference type="SAM" id="MobiDB-lite"/>
    </source>
</evidence>
<dbReference type="CDD" id="cd22965">
    <property type="entry name" value="DD_DPY30_SDC1"/>
    <property type="match status" value="1"/>
</dbReference>
<comment type="caution">
    <text evidence="5">The sequence shown here is derived from an EMBL/GenBank/DDBJ whole genome shotgun (WGS) entry which is preliminary data.</text>
</comment>
<feature type="compositionally biased region" description="Low complexity" evidence="4">
    <location>
        <begin position="26"/>
        <end position="38"/>
    </location>
</feature>
<protein>
    <recommendedName>
        <fullName evidence="7">Dpy-30</fullName>
    </recommendedName>
</protein>
<name>A0AA39YYA8_9PEZI</name>
<sequence length="167" mass="18022">MADQQPPLEVPNGLVNPSTDIPMTDAPAQQQQQQQQQQFPPPHSSTPTPRTTTPIPLPHIPGFTAPATTTTSNSRATSVHPPEQQPAAPPPTTTTTTSHSTTIPMPSEPPLHGAPVRQYINSKITGVLLEGMKLVAREQPKDPLRVLGEYLLQRSKEIEQQGGQKGE</sequence>
<keyword evidence="6" id="KW-1185">Reference proteome</keyword>
<feature type="region of interest" description="Disordered" evidence="4">
    <location>
        <begin position="1"/>
        <end position="115"/>
    </location>
</feature>
<feature type="compositionally biased region" description="Pro residues" evidence="4">
    <location>
        <begin position="83"/>
        <end position="92"/>
    </location>
</feature>
<dbReference type="InterPro" id="IPR007858">
    <property type="entry name" value="Dpy-30_motif"/>
</dbReference>
<keyword evidence="3" id="KW-0539">Nucleus</keyword>
<evidence type="ECO:0000256" key="1">
    <source>
        <dbReference type="ARBA" id="ARBA00004123"/>
    </source>
</evidence>
<evidence type="ECO:0000313" key="5">
    <source>
        <dbReference type="EMBL" id="KAK0660811.1"/>
    </source>
</evidence>
<comment type="subcellular location">
    <subcellularLocation>
        <location evidence="1">Nucleus</location>
    </subcellularLocation>
</comment>
<comment type="similarity">
    <text evidence="2">Belongs to the dpy-30 family.</text>
</comment>
<dbReference type="Pfam" id="PF05186">
    <property type="entry name" value="Dpy-30"/>
    <property type="match status" value="1"/>
</dbReference>
<organism evidence="5 6">
    <name type="scientific">Cercophora samala</name>
    <dbReference type="NCBI Taxonomy" id="330535"/>
    <lineage>
        <taxon>Eukaryota</taxon>
        <taxon>Fungi</taxon>
        <taxon>Dikarya</taxon>
        <taxon>Ascomycota</taxon>
        <taxon>Pezizomycotina</taxon>
        <taxon>Sordariomycetes</taxon>
        <taxon>Sordariomycetidae</taxon>
        <taxon>Sordariales</taxon>
        <taxon>Lasiosphaeriaceae</taxon>
        <taxon>Cercophora</taxon>
    </lineage>
</organism>
<dbReference type="InterPro" id="IPR049629">
    <property type="entry name" value="DPY30_SDC1_DD"/>
</dbReference>
<accession>A0AA39YYA8</accession>
<dbReference type="Gene3D" id="1.20.890.10">
    <property type="entry name" value="cAMP-dependent protein kinase regulatory subunit, dimerization-anchoring domain"/>
    <property type="match status" value="1"/>
</dbReference>
<reference evidence="5" key="1">
    <citation type="submission" date="2023-06" db="EMBL/GenBank/DDBJ databases">
        <title>Genome-scale phylogeny and comparative genomics of the fungal order Sordariales.</title>
        <authorList>
            <consortium name="Lawrence Berkeley National Laboratory"/>
            <person name="Hensen N."/>
            <person name="Bonometti L."/>
            <person name="Westerberg I."/>
            <person name="Brannstrom I.O."/>
            <person name="Guillou S."/>
            <person name="Cros-Aarteil S."/>
            <person name="Calhoun S."/>
            <person name="Haridas S."/>
            <person name="Kuo A."/>
            <person name="Mondo S."/>
            <person name="Pangilinan J."/>
            <person name="Riley R."/>
            <person name="Labutti K."/>
            <person name="Andreopoulos B."/>
            <person name="Lipzen A."/>
            <person name="Chen C."/>
            <person name="Yanf M."/>
            <person name="Daum C."/>
            <person name="Ng V."/>
            <person name="Clum A."/>
            <person name="Steindorff A."/>
            <person name="Ohm R."/>
            <person name="Martin F."/>
            <person name="Silar P."/>
            <person name="Natvig D."/>
            <person name="Lalanne C."/>
            <person name="Gautier V."/>
            <person name="Ament-Velasquez S.L."/>
            <person name="Kruys A."/>
            <person name="Hutchinson M.I."/>
            <person name="Powell A.J."/>
            <person name="Barry K."/>
            <person name="Miller A.N."/>
            <person name="Grigoriev I.V."/>
            <person name="Debuchy R."/>
            <person name="Gladieux P."/>
            <person name="Thoren M.H."/>
            <person name="Johannesson H."/>
        </authorList>
    </citation>
    <scope>NUCLEOTIDE SEQUENCE</scope>
    <source>
        <strain evidence="5">CBS 307.81</strain>
    </source>
</reference>
<gene>
    <name evidence="5" type="ORF">QBC41DRAFT_330761</name>
</gene>
<evidence type="ECO:0000256" key="3">
    <source>
        <dbReference type="ARBA" id="ARBA00023242"/>
    </source>
</evidence>
<dbReference type="GO" id="GO:0005634">
    <property type="term" value="C:nucleus"/>
    <property type="evidence" value="ECO:0007669"/>
    <property type="project" value="UniProtKB-SubCell"/>
</dbReference>